<feature type="region of interest" description="Disordered" evidence="1">
    <location>
        <begin position="305"/>
        <end position="333"/>
    </location>
</feature>
<dbReference type="Proteomes" id="UP000799424">
    <property type="component" value="Unassembled WGS sequence"/>
</dbReference>
<proteinExistence type="predicted"/>
<keyword evidence="3" id="KW-1185">Reference proteome</keyword>
<dbReference type="OrthoDB" id="3659168at2759"/>
<name>A0A6A6ZET0_9PLEO</name>
<reference evidence="2" key="1">
    <citation type="journal article" date="2020" name="Stud. Mycol.">
        <title>101 Dothideomycetes genomes: a test case for predicting lifestyles and emergence of pathogens.</title>
        <authorList>
            <person name="Haridas S."/>
            <person name="Albert R."/>
            <person name="Binder M."/>
            <person name="Bloem J."/>
            <person name="Labutti K."/>
            <person name="Salamov A."/>
            <person name="Andreopoulos B."/>
            <person name="Baker S."/>
            <person name="Barry K."/>
            <person name="Bills G."/>
            <person name="Bluhm B."/>
            <person name="Cannon C."/>
            <person name="Castanera R."/>
            <person name="Culley D."/>
            <person name="Daum C."/>
            <person name="Ezra D."/>
            <person name="Gonzalez J."/>
            <person name="Henrissat B."/>
            <person name="Kuo A."/>
            <person name="Liang C."/>
            <person name="Lipzen A."/>
            <person name="Lutzoni F."/>
            <person name="Magnuson J."/>
            <person name="Mondo S."/>
            <person name="Nolan M."/>
            <person name="Ohm R."/>
            <person name="Pangilinan J."/>
            <person name="Park H.-J."/>
            <person name="Ramirez L."/>
            <person name="Alfaro M."/>
            <person name="Sun H."/>
            <person name="Tritt A."/>
            <person name="Yoshinaga Y."/>
            <person name="Zwiers L.-H."/>
            <person name="Turgeon B."/>
            <person name="Goodwin S."/>
            <person name="Spatafora J."/>
            <person name="Crous P."/>
            <person name="Grigoriev I."/>
        </authorList>
    </citation>
    <scope>NUCLEOTIDE SEQUENCE</scope>
    <source>
        <strain evidence="2">CBS 113818</strain>
    </source>
</reference>
<gene>
    <name evidence="2" type="ORF">CC86DRAFT_388524</name>
</gene>
<accession>A0A6A6ZET0</accession>
<evidence type="ECO:0000313" key="2">
    <source>
        <dbReference type="EMBL" id="KAF2818824.1"/>
    </source>
</evidence>
<feature type="compositionally biased region" description="Low complexity" evidence="1">
    <location>
        <begin position="305"/>
        <end position="322"/>
    </location>
</feature>
<dbReference type="EMBL" id="MU006248">
    <property type="protein sequence ID" value="KAF2818824.1"/>
    <property type="molecule type" value="Genomic_DNA"/>
</dbReference>
<feature type="compositionally biased region" description="Polar residues" evidence="1">
    <location>
        <begin position="213"/>
        <end position="229"/>
    </location>
</feature>
<sequence>MKKKLLMHPASFVHRRLNRSLLIRTDCSSIPHASFLQDDVFCQQNSELHPLLGRIFGYSNQCVEPSTRPSEIAAGFLYFLYNGKLAYEWVYFFDIAPDRLSHVVPPEVIEAYEAERHPLTEGMMAWEGNIQDGSALQEPERIARQLLDNLVSVGLEEPAAEDIEALDRANNVVAPRSVDFSILYFTAPTSSLEKSTQYQPGFLSNNTAWSMANLTTPPQPSSSGQFGNSSDDEVAPIATSSQDIDLIGASPIFTINARQFIDLTRSAATSAPAPLPSQIPVVAPANVTLVPVPVVPTQQQVAAPTAAPAQLQPAAQAQQQGAPRPPRFPPAKQARFLAGPRRPAGSVTHLGRGNVGKAWSRERVRAFTDIQGYSSQELPSVAMSEYGNELSRDCTPASVDPRLCPFDTTLEENFTVNTST</sequence>
<evidence type="ECO:0000256" key="1">
    <source>
        <dbReference type="SAM" id="MobiDB-lite"/>
    </source>
</evidence>
<dbReference type="AlphaFoldDB" id="A0A6A6ZET0"/>
<protein>
    <submittedName>
        <fullName evidence="2">Uncharacterized protein</fullName>
    </submittedName>
</protein>
<feature type="region of interest" description="Disordered" evidence="1">
    <location>
        <begin position="213"/>
        <end position="234"/>
    </location>
</feature>
<organism evidence="2 3">
    <name type="scientific">Ophiobolus disseminans</name>
    <dbReference type="NCBI Taxonomy" id="1469910"/>
    <lineage>
        <taxon>Eukaryota</taxon>
        <taxon>Fungi</taxon>
        <taxon>Dikarya</taxon>
        <taxon>Ascomycota</taxon>
        <taxon>Pezizomycotina</taxon>
        <taxon>Dothideomycetes</taxon>
        <taxon>Pleosporomycetidae</taxon>
        <taxon>Pleosporales</taxon>
        <taxon>Pleosporineae</taxon>
        <taxon>Phaeosphaeriaceae</taxon>
        <taxon>Ophiobolus</taxon>
    </lineage>
</organism>
<evidence type="ECO:0000313" key="3">
    <source>
        <dbReference type="Proteomes" id="UP000799424"/>
    </source>
</evidence>